<reference evidence="1 2" key="1">
    <citation type="submission" date="2014-08" db="EMBL/GenBank/DDBJ databases">
        <authorList>
            <person name="Moulin Lionel"/>
        </authorList>
    </citation>
    <scope>NUCLEOTIDE SEQUENCE [LARGE SCALE GENOMIC DNA]</scope>
</reference>
<sequence>MGVVEAHVAVDITSAYSQCLPGVCASLREVLSKYEFPNVVGLGHQRLPLVWELAMSQVAPEAPVSKAVVIDPPTGIAFQNTKQVNLPI</sequence>
<evidence type="ECO:0000313" key="2">
    <source>
        <dbReference type="Proteomes" id="UP000046122"/>
    </source>
</evidence>
<gene>
    <name evidence="1" type="ORF">MPL3365_30288</name>
</gene>
<organism evidence="1 2">
    <name type="scientific">Mesorhizobium plurifarium</name>
    <dbReference type="NCBI Taxonomy" id="69974"/>
    <lineage>
        <taxon>Bacteria</taxon>
        <taxon>Pseudomonadati</taxon>
        <taxon>Pseudomonadota</taxon>
        <taxon>Alphaproteobacteria</taxon>
        <taxon>Hyphomicrobiales</taxon>
        <taxon>Phyllobacteriaceae</taxon>
        <taxon>Mesorhizobium</taxon>
    </lineage>
</organism>
<name>A0A090GE96_MESPL</name>
<protein>
    <submittedName>
        <fullName evidence="1">Uncharacterized protein</fullName>
    </submittedName>
</protein>
<accession>A0A090GE96</accession>
<dbReference type="AlphaFoldDB" id="A0A090GE96"/>
<dbReference type="Proteomes" id="UP000046122">
    <property type="component" value="Unassembled WGS sequence"/>
</dbReference>
<dbReference type="EMBL" id="CCNE01000023">
    <property type="protein sequence ID" value="CDX58752.1"/>
    <property type="molecule type" value="Genomic_DNA"/>
</dbReference>
<evidence type="ECO:0000313" key="1">
    <source>
        <dbReference type="EMBL" id="CDX58752.1"/>
    </source>
</evidence>
<proteinExistence type="predicted"/>